<comment type="caution">
    <text evidence="2">The sequence shown here is derived from an EMBL/GenBank/DDBJ whole genome shotgun (WGS) entry which is preliminary data.</text>
</comment>
<accession>A0A9P9RC12</accession>
<dbReference type="AlphaFoldDB" id="A0A9P9RC12"/>
<feature type="region of interest" description="Disordered" evidence="1">
    <location>
        <begin position="1"/>
        <end position="20"/>
    </location>
</feature>
<dbReference type="EMBL" id="JAGTJS010000002">
    <property type="protein sequence ID" value="KAH7274026.1"/>
    <property type="molecule type" value="Genomic_DNA"/>
</dbReference>
<feature type="compositionally biased region" description="Polar residues" evidence="1">
    <location>
        <begin position="107"/>
        <end position="135"/>
    </location>
</feature>
<feature type="region of interest" description="Disordered" evidence="1">
    <location>
        <begin position="26"/>
        <end position="320"/>
    </location>
</feature>
<gene>
    <name evidence="2" type="ORF">B0J15DRAFT_567547</name>
</gene>
<reference evidence="2" key="1">
    <citation type="journal article" date="2021" name="Nat. Commun.">
        <title>Genetic determinants of endophytism in the Arabidopsis root mycobiome.</title>
        <authorList>
            <person name="Mesny F."/>
            <person name="Miyauchi S."/>
            <person name="Thiergart T."/>
            <person name="Pickel B."/>
            <person name="Atanasova L."/>
            <person name="Karlsson M."/>
            <person name="Huettel B."/>
            <person name="Barry K.W."/>
            <person name="Haridas S."/>
            <person name="Chen C."/>
            <person name="Bauer D."/>
            <person name="Andreopoulos W."/>
            <person name="Pangilinan J."/>
            <person name="LaButti K."/>
            <person name="Riley R."/>
            <person name="Lipzen A."/>
            <person name="Clum A."/>
            <person name="Drula E."/>
            <person name="Henrissat B."/>
            <person name="Kohler A."/>
            <person name="Grigoriev I.V."/>
            <person name="Martin F.M."/>
            <person name="Hacquard S."/>
        </authorList>
    </citation>
    <scope>NUCLEOTIDE SEQUENCE</scope>
    <source>
        <strain evidence="2">FSSC 5 MPI-SDFR-AT-0091</strain>
    </source>
</reference>
<proteinExistence type="predicted"/>
<feature type="compositionally biased region" description="Polar residues" evidence="1">
    <location>
        <begin position="265"/>
        <end position="274"/>
    </location>
</feature>
<organism evidence="2 3">
    <name type="scientific">Fusarium solani</name>
    <name type="common">Filamentous fungus</name>
    <dbReference type="NCBI Taxonomy" id="169388"/>
    <lineage>
        <taxon>Eukaryota</taxon>
        <taxon>Fungi</taxon>
        <taxon>Dikarya</taxon>
        <taxon>Ascomycota</taxon>
        <taxon>Pezizomycotina</taxon>
        <taxon>Sordariomycetes</taxon>
        <taxon>Hypocreomycetidae</taxon>
        <taxon>Hypocreales</taxon>
        <taxon>Nectriaceae</taxon>
        <taxon>Fusarium</taxon>
        <taxon>Fusarium solani species complex</taxon>
    </lineage>
</organism>
<evidence type="ECO:0000313" key="2">
    <source>
        <dbReference type="EMBL" id="KAH7274026.1"/>
    </source>
</evidence>
<feature type="compositionally biased region" description="Basic and acidic residues" evidence="1">
    <location>
        <begin position="26"/>
        <end position="57"/>
    </location>
</feature>
<protein>
    <submittedName>
        <fullName evidence="2">Uncharacterized protein</fullName>
    </submittedName>
</protein>
<sequence>MSSNVRSSAYAGRELGDLRFNEMRFLEKPEEPAKGHSARNSKEIRQEGNRNGFERHLVHPSSSRQSTPALSTITSRSVGSRRLATQPQEARPTSQNSSWESGYRGISSESCHGSMPGKSSSLPQRGRSGSANQAVSVRGSKTPERVPEELINTGVFSGTEFLSRLGHSRKQPSTVPNPNDHTSDPAEISKSYPHRRASYEDRGVMVSPGIERSERPNQPPPVRADHSHQSTAAGTSLSTNPLTSEQQSKDLSMPSGDPDRVGADNPNTSETSHCLDSGDQATDGKGHQAPTCPVPTQADKVSNFEKRPESISETSEGGHHYIRSANRGLDLGIGPDSSLWKDHPSVQPLPQRLSTPQSWEHATGHPRHYGWQRYQGTPAPLSDFGTRYPESLHHRPGRGP</sequence>
<evidence type="ECO:0000313" key="3">
    <source>
        <dbReference type="Proteomes" id="UP000736672"/>
    </source>
</evidence>
<feature type="compositionally biased region" description="Polar residues" evidence="1">
    <location>
        <begin position="229"/>
        <end position="250"/>
    </location>
</feature>
<feature type="compositionally biased region" description="Polar residues" evidence="1">
    <location>
        <begin position="171"/>
        <end position="180"/>
    </location>
</feature>
<keyword evidence="3" id="KW-1185">Reference proteome</keyword>
<feature type="compositionally biased region" description="Polar residues" evidence="1">
    <location>
        <begin position="60"/>
        <end position="100"/>
    </location>
</feature>
<feature type="region of interest" description="Disordered" evidence="1">
    <location>
        <begin position="335"/>
        <end position="400"/>
    </location>
</feature>
<dbReference type="Proteomes" id="UP000736672">
    <property type="component" value="Unassembled WGS sequence"/>
</dbReference>
<name>A0A9P9RC12_FUSSL</name>
<evidence type="ECO:0000256" key="1">
    <source>
        <dbReference type="SAM" id="MobiDB-lite"/>
    </source>
</evidence>
<dbReference type="OrthoDB" id="2537141at2759"/>